<dbReference type="GO" id="GO:0046872">
    <property type="term" value="F:metal ion binding"/>
    <property type="evidence" value="ECO:0007669"/>
    <property type="project" value="UniProtKB-UniRule"/>
</dbReference>
<keyword evidence="6 10" id="KW-0051">Antiviral defense</keyword>
<dbReference type="Pfam" id="PF01867">
    <property type="entry name" value="Cas_Cas1"/>
    <property type="match status" value="1"/>
</dbReference>
<keyword evidence="2 10" id="KW-0479">Metal-binding</keyword>
<evidence type="ECO:0000256" key="4">
    <source>
        <dbReference type="ARBA" id="ARBA00022801"/>
    </source>
</evidence>
<comment type="subunit">
    <text evidence="9 10">Homodimer, forms a heterotetramer with a Cas2 homodimer.</text>
</comment>
<dbReference type="NCBIfam" id="TIGR00287">
    <property type="entry name" value="cas1"/>
    <property type="match status" value="1"/>
</dbReference>
<evidence type="ECO:0000256" key="8">
    <source>
        <dbReference type="ARBA" id="ARBA00023211"/>
    </source>
</evidence>
<dbReference type="GO" id="GO:0004520">
    <property type="term" value="F:DNA endonuclease activity"/>
    <property type="evidence" value="ECO:0007669"/>
    <property type="project" value="InterPro"/>
</dbReference>
<organism evidence="11 12">
    <name type="scientific">Bilifractor porci</name>
    <dbReference type="NCBI Taxonomy" id="2606636"/>
    <lineage>
        <taxon>Bacteria</taxon>
        <taxon>Bacillati</taxon>
        <taxon>Bacillota</taxon>
        <taxon>Clostridia</taxon>
        <taxon>Lachnospirales</taxon>
        <taxon>Lachnospiraceae</taxon>
        <taxon>Bilifractor</taxon>
    </lineage>
</organism>
<dbReference type="EC" id="3.1.-.-" evidence="10"/>
<gene>
    <name evidence="11" type="primary">cas1c</name>
    <name evidence="10" type="synonym">cas1</name>
    <name evidence="11" type="ORF">FYJ60_08495</name>
</gene>
<dbReference type="InterPro" id="IPR050646">
    <property type="entry name" value="Cas1"/>
</dbReference>
<dbReference type="GO" id="GO:0051607">
    <property type="term" value="P:defense response to virus"/>
    <property type="evidence" value="ECO:0007669"/>
    <property type="project" value="UniProtKB-UniRule"/>
</dbReference>
<evidence type="ECO:0000256" key="7">
    <source>
        <dbReference type="ARBA" id="ARBA00023125"/>
    </source>
</evidence>
<sequence>MRKLLNTIYVTNSDAYLSLENNNLVCTVEKETLLKIPLDNVENIVCFNYLGCSTGLMGECVKKRIPLNFMSPEGRFLAKVFGETKGNVFLRVEQIDKFRENGLQMAKNEMAAKFSNCIYTMKRTLHDHAELKEDAAMAEALQVLKEGVEKAEECDSVDLLLGIEGNCASIYFGIFSKLITGNNLAETFQYRNKRPPLDPVNALLSFVYTLEMIDCSAALETVGLDSYIGFYHTLRSGRASLACDLVEEFRGIGERFVLTLLNLKVISEEDFEKQLTGAVLLNDNGRKKLLTKWQEKKRTEIYHPVLKENIPYGLLPYVQSNLLAKYVRGEVEEYIPLLLKRTVK</sequence>
<evidence type="ECO:0000256" key="1">
    <source>
        <dbReference type="ARBA" id="ARBA00022722"/>
    </source>
</evidence>
<comment type="cofactor">
    <cofactor evidence="10">
        <name>Mg(2+)</name>
        <dbReference type="ChEBI" id="CHEBI:18420"/>
    </cofactor>
    <cofactor evidence="10">
        <name>Mn(2+)</name>
        <dbReference type="ChEBI" id="CHEBI:29035"/>
    </cofactor>
</comment>
<evidence type="ECO:0000313" key="11">
    <source>
        <dbReference type="EMBL" id="MST82352.1"/>
    </source>
</evidence>
<dbReference type="AlphaFoldDB" id="A0A7X2P8V2"/>
<dbReference type="Gene3D" id="3.100.10.20">
    <property type="entry name" value="CRISPR-associated endonuclease Cas1, N-terminal domain"/>
    <property type="match status" value="1"/>
</dbReference>
<dbReference type="Proteomes" id="UP000466864">
    <property type="component" value="Unassembled WGS sequence"/>
</dbReference>
<dbReference type="RefSeq" id="WP_330579163.1">
    <property type="nucleotide sequence ID" value="NZ_VUMV01000005.1"/>
</dbReference>
<dbReference type="EMBL" id="VUMV01000005">
    <property type="protein sequence ID" value="MST82352.1"/>
    <property type="molecule type" value="Genomic_DNA"/>
</dbReference>
<dbReference type="GO" id="GO:0003677">
    <property type="term" value="F:DNA binding"/>
    <property type="evidence" value="ECO:0007669"/>
    <property type="project" value="UniProtKB-KW"/>
</dbReference>
<keyword evidence="12" id="KW-1185">Reference proteome</keyword>
<dbReference type="InterPro" id="IPR019856">
    <property type="entry name" value="CRISPR-assoc_Cas1_DVULG"/>
</dbReference>
<dbReference type="PANTHER" id="PTHR34353">
    <property type="entry name" value="CRISPR-ASSOCIATED ENDONUCLEASE CAS1 1"/>
    <property type="match status" value="1"/>
</dbReference>
<keyword evidence="3 10" id="KW-0255">Endonuclease</keyword>
<keyword evidence="4 10" id="KW-0378">Hydrolase</keyword>
<dbReference type="PANTHER" id="PTHR34353:SF2">
    <property type="entry name" value="CRISPR-ASSOCIATED ENDONUCLEASE CAS1 1"/>
    <property type="match status" value="1"/>
</dbReference>
<evidence type="ECO:0000313" key="12">
    <source>
        <dbReference type="Proteomes" id="UP000466864"/>
    </source>
</evidence>
<dbReference type="HAMAP" id="MF_01470">
    <property type="entry name" value="Cas1"/>
    <property type="match status" value="1"/>
</dbReference>
<feature type="binding site" evidence="10">
    <location>
        <position position="247"/>
    </location>
    <ligand>
        <name>Mn(2+)</name>
        <dbReference type="ChEBI" id="CHEBI:29035"/>
    </ligand>
</feature>
<reference evidence="11 12" key="1">
    <citation type="submission" date="2019-08" db="EMBL/GenBank/DDBJ databases">
        <title>In-depth cultivation of the pig gut microbiome towards novel bacterial diversity and tailored functional studies.</title>
        <authorList>
            <person name="Wylensek D."/>
            <person name="Hitch T.C.A."/>
            <person name="Clavel T."/>
        </authorList>
    </citation>
    <scope>NUCLEOTIDE SEQUENCE [LARGE SCALE GENOMIC DNA]</scope>
    <source>
        <strain evidence="11 12">Oil+RF-744-WCA-WT-13</strain>
    </source>
</reference>
<dbReference type="InterPro" id="IPR042206">
    <property type="entry name" value="CRISPR-assoc_Cas1_C"/>
</dbReference>
<dbReference type="Gene3D" id="1.20.120.920">
    <property type="entry name" value="CRISPR-associated endonuclease Cas1, C-terminal domain"/>
    <property type="match status" value="1"/>
</dbReference>
<keyword evidence="8 10" id="KW-0464">Manganese</keyword>
<dbReference type="GO" id="GO:0016787">
    <property type="term" value="F:hydrolase activity"/>
    <property type="evidence" value="ECO:0007669"/>
    <property type="project" value="UniProtKB-KW"/>
</dbReference>
<evidence type="ECO:0000256" key="9">
    <source>
        <dbReference type="ARBA" id="ARBA00038592"/>
    </source>
</evidence>
<keyword evidence="7 10" id="KW-0238">DNA-binding</keyword>
<dbReference type="GO" id="GO:0043571">
    <property type="term" value="P:maintenance of CRISPR repeat elements"/>
    <property type="evidence" value="ECO:0007669"/>
    <property type="project" value="UniProtKB-UniRule"/>
</dbReference>
<accession>A0A7X2P8V2</accession>
<comment type="function">
    <text evidence="10">CRISPR (clustered regularly interspaced short palindromic repeat), is an adaptive immune system that provides protection against mobile genetic elements (viruses, transposable elements and conjugative plasmids). CRISPR clusters contain spacers, sequences complementary to antecedent mobile elements, and target invading nucleic acids. CRISPR clusters are transcribed and processed into CRISPR RNA (crRNA). Acts as a dsDNA endonuclease. Involved in the integration of spacer DNA into the CRISPR cassette.</text>
</comment>
<evidence type="ECO:0000256" key="3">
    <source>
        <dbReference type="ARBA" id="ARBA00022759"/>
    </source>
</evidence>
<name>A0A7X2P8V2_9FIRM</name>
<comment type="similarity">
    <text evidence="10">Belongs to the CRISPR-associated endonuclease Cas1 family.</text>
</comment>
<evidence type="ECO:0000256" key="10">
    <source>
        <dbReference type="HAMAP-Rule" id="MF_01470"/>
    </source>
</evidence>
<dbReference type="NCBIfam" id="TIGR03640">
    <property type="entry name" value="cas1_DVULG"/>
    <property type="match status" value="1"/>
</dbReference>
<evidence type="ECO:0000256" key="2">
    <source>
        <dbReference type="ARBA" id="ARBA00022723"/>
    </source>
</evidence>
<evidence type="ECO:0000256" key="5">
    <source>
        <dbReference type="ARBA" id="ARBA00022842"/>
    </source>
</evidence>
<dbReference type="InterPro" id="IPR042211">
    <property type="entry name" value="CRISPR-assoc_Cas1_N"/>
</dbReference>
<comment type="caution">
    <text evidence="11">The sequence shown here is derived from an EMBL/GenBank/DDBJ whole genome shotgun (WGS) entry which is preliminary data.</text>
</comment>
<keyword evidence="1 10" id="KW-0540">Nuclease</keyword>
<keyword evidence="5 10" id="KW-0460">Magnesium</keyword>
<feature type="binding site" evidence="10">
    <location>
        <position position="232"/>
    </location>
    <ligand>
        <name>Mn(2+)</name>
        <dbReference type="ChEBI" id="CHEBI:29035"/>
    </ligand>
</feature>
<evidence type="ECO:0000256" key="6">
    <source>
        <dbReference type="ARBA" id="ARBA00023118"/>
    </source>
</evidence>
<proteinExistence type="inferred from homology"/>
<dbReference type="InterPro" id="IPR002729">
    <property type="entry name" value="CRISPR-assoc_Cas1"/>
</dbReference>
<protein>
    <recommendedName>
        <fullName evidence="10">CRISPR-associated endonuclease Cas1</fullName>
        <ecNumber evidence="10">3.1.-.-</ecNumber>
    </recommendedName>
</protein>
<feature type="binding site" evidence="10">
    <location>
        <position position="164"/>
    </location>
    <ligand>
        <name>Mn(2+)</name>
        <dbReference type="ChEBI" id="CHEBI:29035"/>
    </ligand>
</feature>